<name>A0AC61YDI0_9FLAO</name>
<keyword evidence="2" id="KW-1185">Reference proteome</keyword>
<comment type="caution">
    <text evidence="1">The sequence shown here is derived from an EMBL/GenBank/DDBJ whole genome shotgun (WGS) entry which is preliminary data.</text>
</comment>
<organism evidence="1 2">
    <name type="scientific">Mesonia oceanica</name>
    <dbReference type="NCBI Taxonomy" id="2687242"/>
    <lineage>
        <taxon>Bacteria</taxon>
        <taxon>Pseudomonadati</taxon>
        <taxon>Bacteroidota</taxon>
        <taxon>Flavobacteriia</taxon>
        <taxon>Flavobacteriales</taxon>
        <taxon>Flavobacteriaceae</taxon>
        <taxon>Mesonia</taxon>
    </lineage>
</organism>
<dbReference type="Proteomes" id="UP000356253">
    <property type="component" value="Unassembled WGS sequence"/>
</dbReference>
<evidence type="ECO:0000313" key="1">
    <source>
        <dbReference type="EMBL" id="VVV02526.1"/>
    </source>
</evidence>
<evidence type="ECO:0000313" key="2">
    <source>
        <dbReference type="Proteomes" id="UP000356253"/>
    </source>
</evidence>
<accession>A0AC61YDI0</accession>
<gene>
    <name evidence="1" type="ORF">FVB9532_03826</name>
</gene>
<proteinExistence type="predicted"/>
<sequence>MMKKIVFMAMILFGATVMAQDVKPNFEKNGNVIKGTFFYDNGNIQQEGTYKDGKLHGEWIMYNTDGDKTAIGNYTHGEKTGKWFFWKNEELVEVDYSNNQIADVTTWKNSNSIAINE</sequence>
<protein>
    <submittedName>
        <fullName evidence="1">Uncharacterized protein</fullName>
    </submittedName>
</protein>
<dbReference type="EMBL" id="CABVMM010000024">
    <property type="protein sequence ID" value="VVV02526.1"/>
    <property type="molecule type" value="Genomic_DNA"/>
</dbReference>
<reference evidence="1" key="1">
    <citation type="submission" date="2019-09" db="EMBL/GenBank/DDBJ databases">
        <authorList>
            <person name="Rodrigo-Torres L."/>
            <person name="Arahal R. D."/>
            <person name="Lucena T."/>
        </authorList>
    </citation>
    <scope>NUCLEOTIDE SEQUENCE</scope>
    <source>
        <strain evidence="1">ISS653</strain>
    </source>
</reference>